<dbReference type="AlphaFoldDB" id="A0A0B2C277"/>
<accession>A0A0B2C277</accession>
<feature type="signal peptide" evidence="1">
    <location>
        <begin position="1"/>
        <end position="24"/>
    </location>
</feature>
<evidence type="ECO:0000313" key="3">
    <source>
        <dbReference type="Proteomes" id="UP000030988"/>
    </source>
</evidence>
<proteinExistence type="predicted"/>
<dbReference type="Gene3D" id="2.60.120.380">
    <property type="match status" value="2"/>
</dbReference>
<keyword evidence="3" id="KW-1185">Reference proteome</keyword>
<evidence type="ECO:0008006" key="4">
    <source>
        <dbReference type="Google" id="ProtNLM"/>
    </source>
</evidence>
<dbReference type="OrthoDB" id="733404at2"/>
<keyword evidence="1" id="KW-0732">Signal</keyword>
<evidence type="ECO:0000313" key="2">
    <source>
        <dbReference type="EMBL" id="KHL26372.1"/>
    </source>
</evidence>
<gene>
    <name evidence="2" type="ORF">PK98_07930</name>
</gene>
<reference evidence="2 3" key="1">
    <citation type="submission" date="2014-11" db="EMBL/GenBank/DDBJ databases">
        <title>Draft genome sequence of Kirrobacter mercurialis.</title>
        <authorList>
            <person name="Coil D.A."/>
            <person name="Eisen J.A."/>
        </authorList>
    </citation>
    <scope>NUCLEOTIDE SEQUENCE [LARGE SCALE GENOMIC DNA]</scope>
    <source>
        <strain evidence="2 3">Coronado</strain>
    </source>
</reference>
<name>A0A0B2C277_9SPHN</name>
<feature type="chain" id="PRO_5002087337" description="Peptidase C-terminal archaeal/bacterial domain-containing protein" evidence="1">
    <location>
        <begin position="25"/>
        <end position="387"/>
    </location>
</feature>
<evidence type="ECO:0000256" key="1">
    <source>
        <dbReference type="SAM" id="SignalP"/>
    </source>
</evidence>
<organism evidence="2 3">
    <name type="scientific">Croceibacterium mercuriale</name>
    <dbReference type="NCBI Taxonomy" id="1572751"/>
    <lineage>
        <taxon>Bacteria</taxon>
        <taxon>Pseudomonadati</taxon>
        <taxon>Pseudomonadota</taxon>
        <taxon>Alphaproteobacteria</taxon>
        <taxon>Sphingomonadales</taxon>
        <taxon>Erythrobacteraceae</taxon>
        <taxon>Croceibacterium</taxon>
    </lineage>
</organism>
<sequence>MYRIALTAIVLCLGQAGLVQTAGAQSRTIAADIAQQPSVGYVIQGSFAPADGTRAYWLTLAAGQSVEVTALPLGGTDPVLTVYDEAGAELATNDDFGDGLAARVPLFSAAGQRVRVVVSQLGESTEGLGDAPHFTLTVTPSDWRPSEPETVSRLPYTHEGTLRANGEQAFIFTAKQGDTFEAVAGSDESGLDPYLRIVPATPGQTPTVAGTTALVEDDDSGGSLAAQLVFTAPGDGTYAAIVSGVGSGSGAYTFGLNRIELPDPIEIGLDETVQGVVASLAAPPVYRLSQRAIATLVRQPGAVQIAMNAMGEGEDALDPYLKVGIDTPFGQSEIATDDDGGGDLNALVSLPLSRHEDLARWLRDLRITATAAGGVETPGGFELTVTR</sequence>
<comment type="caution">
    <text evidence="2">The sequence shown here is derived from an EMBL/GenBank/DDBJ whole genome shotgun (WGS) entry which is preliminary data.</text>
</comment>
<dbReference type="Proteomes" id="UP000030988">
    <property type="component" value="Unassembled WGS sequence"/>
</dbReference>
<dbReference type="EMBL" id="JTDN01000001">
    <property type="protein sequence ID" value="KHL26372.1"/>
    <property type="molecule type" value="Genomic_DNA"/>
</dbReference>
<dbReference type="RefSeq" id="WP_039095583.1">
    <property type="nucleotide sequence ID" value="NZ_JTDN01000001.1"/>
</dbReference>
<protein>
    <recommendedName>
        <fullName evidence="4">Peptidase C-terminal archaeal/bacterial domain-containing protein</fullName>
    </recommendedName>
</protein>